<dbReference type="GO" id="GO:0009030">
    <property type="term" value="F:thiamine-phosphate kinase activity"/>
    <property type="evidence" value="ECO:0007669"/>
    <property type="project" value="UniProtKB-UniRule"/>
</dbReference>
<dbReference type="HAMAP" id="MF_02128">
    <property type="entry name" value="TMP_kinase"/>
    <property type="match status" value="1"/>
</dbReference>
<evidence type="ECO:0000256" key="2">
    <source>
        <dbReference type="HAMAP-Rule" id="MF_02128"/>
    </source>
</evidence>
<keyword evidence="2" id="KW-0547">Nucleotide-binding</keyword>
<dbReference type="InterPro" id="IPR036676">
    <property type="entry name" value="PurM-like_C_sf"/>
</dbReference>
<feature type="binding site" evidence="2">
    <location>
        <position position="324"/>
    </location>
    <ligand>
        <name>substrate</name>
    </ligand>
</feature>
<dbReference type="Gene3D" id="3.30.1330.10">
    <property type="entry name" value="PurM-like, N-terminal domain"/>
    <property type="match status" value="1"/>
</dbReference>
<evidence type="ECO:0000313" key="5">
    <source>
        <dbReference type="EMBL" id="PWQ93892.1"/>
    </source>
</evidence>
<sequence length="327" mass="34920">MAGEFDLIARYFDWPAQSSSVALGIGDDAALTNLSLNHSLVVSVDTLVSGVHYPVDSNIEDVAYKALAVNISDIAAMGAESKWFTLALTLPEYDEAWLQSFSKGLKAAAAEYGVDLIGGDTTRGPQTLSIQIMGEVASGKALKRSTAKAGDVLFTTSTLGDGAAGLAVHFNSDDLLVQSPVKTDKAQSEAREYCLSQLNRPTARLVESRVIRNYANACIDVSDGLLQDLSHILKASQLGAELNTDEIPLSDQSKLLFGHEKALAYALSGGDDYELLFSVPQALCEKLQAEMTAHGLPCHRIGQLNAQTGIIKDQHGHPLTASGFQHF</sequence>
<dbReference type="GO" id="GO:0009229">
    <property type="term" value="P:thiamine diphosphate biosynthetic process"/>
    <property type="evidence" value="ECO:0007669"/>
    <property type="project" value="UniProtKB-UniRule"/>
</dbReference>
<keyword evidence="2" id="KW-0067">ATP-binding</keyword>
<dbReference type="UniPathway" id="UPA00060">
    <property type="reaction ID" value="UER00142"/>
</dbReference>
<feature type="binding site" evidence="2">
    <location>
        <position position="52"/>
    </location>
    <ligand>
        <name>substrate</name>
    </ligand>
</feature>
<evidence type="ECO:0000256" key="1">
    <source>
        <dbReference type="ARBA" id="ARBA00022977"/>
    </source>
</evidence>
<dbReference type="PIRSF" id="PIRSF005303">
    <property type="entry name" value="Thiam_monoph_kin"/>
    <property type="match status" value="1"/>
</dbReference>
<keyword evidence="2" id="KW-0808">Transferase</keyword>
<feature type="binding site" evidence="2">
    <location>
        <position position="45"/>
    </location>
    <ligand>
        <name>Mg(2+)</name>
        <dbReference type="ChEBI" id="CHEBI:18420"/>
        <label>1</label>
    </ligand>
</feature>
<dbReference type="RefSeq" id="WP_109826311.1">
    <property type="nucleotide sequence ID" value="NZ_QGKL01000042.1"/>
</dbReference>
<gene>
    <name evidence="2 5" type="primary">thiL</name>
    <name evidence="5" type="ORF">DKT75_20030</name>
</gene>
<comment type="caution">
    <text evidence="5">The sequence shown here is derived from an EMBL/GenBank/DDBJ whole genome shotgun (WGS) entry which is preliminary data.</text>
</comment>
<feature type="binding site" evidence="2">
    <location>
        <position position="73"/>
    </location>
    <ligand>
        <name>Mg(2+)</name>
        <dbReference type="ChEBI" id="CHEBI:18420"/>
        <label>3</label>
    </ligand>
</feature>
<keyword evidence="2" id="KW-0479">Metal-binding</keyword>
<feature type="binding site" evidence="2">
    <location>
        <begin position="119"/>
        <end position="120"/>
    </location>
    <ligand>
        <name>ATP</name>
        <dbReference type="ChEBI" id="CHEBI:30616"/>
    </ligand>
</feature>
<reference evidence="5 6" key="1">
    <citation type="submission" date="2018-05" db="EMBL/GenBank/DDBJ databases">
        <title>Leucothrix arctica sp. nov., isolated from Arctic seawater.</title>
        <authorList>
            <person name="Choi A."/>
            <person name="Baek K."/>
        </authorList>
    </citation>
    <scope>NUCLEOTIDE SEQUENCE [LARGE SCALE GENOMIC DNA]</scope>
    <source>
        <strain evidence="5 6">IMCC9719</strain>
    </source>
</reference>
<evidence type="ECO:0000313" key="6">
    <source>
        <dbReference type="Proteomes" id="UP000245506"/>
    </source>
</evidence>
<feature type="binding site" evidence="2">
    <location>
        <position position="73"/>
    </location>
    <ligand>
        <name>Mg(2+)</name>
        <dbReference type="ChEBI" id="CHEBI:18420"/>
        <label>2</label>
    </ligand>
</feature>
<dbReference type="Pfam" id="PF00586">
    <property type="entry name" value="AIRS"/>
    <property type="match status" value="1"/>
</dbReference>
<dbReference type="GO" id="GO:0009228">
    <property type="term" value="P:thiamine biosynthetic process"/>
    <property type="evidence" value="ECO:0007669"/>
    <property type="project" value="UniProtKB-KW"/>
</dbReference>
<feature type="binding site" evidence="2">
    <location>
        <position position="45"/>
    </location>
    <ligand>
        <name>Mg(2+)</name>
        <dbReference type="ChEBI" id="CHEBI:18420"/>
        <label>2</label>
    </ligand>
</feature>
<dbReference type="InterPro" id="IPR010918">
    <property type="entry name" value="PurM-like_C_dom"/>
</dbReference>
<feature type="domain" description="PurM-like C-terminal" evidence="4">
    <location>
        <begin position="148"/>
        <end position="308"/>
    </location>
</feature>
<dbReference type="GO" id="GO:0000287">
    <property type="term" value="F:magnesium ion binding"/>
    <property type="evidence" value="ECO:0007669"/>
    <property type="project" value="UniProtKB-UniRule"/>
</dbReference>
<dbReference type="EC" id="2.7.4.16" evidence="2"/>
<dbReference type="OrthoDB" id="9802811at2"/>
<dbReference type="InterPro" id="IPR016188">
    <property type="entry name" value="PurM-like_N"/>
</dbReference>
<comment type="similarity">
    <text evidence="2">Belongs to the thiamine-monophosphate kinase family.</text>
</comment>
<dbReference type="InterPro" id="IPR006283">
    <property type="entry name" value="ThiL-like"/>
</dbReference>
<feature type="binding site" evidence="2">
    <location>
        <position position="73"/>
    </location>
    <ligand>
        <name>Mg(2+)</name>
        <dbReference type="ChEBI" id="CHEBI:18420"/>
        <label>4</label>
    </ligand>
</feature>
<comment type="miscellaneous">
    <text evidence="2">Reaction mechanism of ThiL seems to utilize a direct, inline transfer of the gamma-phosphate of ATP to TMP rather than a phosphorylated enzyme intermediate.</text>
</comment>
<dbReference type="PANTHER" id="PTHR30270">
    <property type="entry name" value="THIAMINE-MONOPHOSPHATE KINASE"/>
    <property type="match status" value="1"/>
</dbReference>
<feature type="domain" description="PurM-like N-terminal" evidence="3">
    <location>
        <begin position="26"/>
        <end position="136"/>
    </location>
</feature>
<dbReference type="SUPFAM" id="SSF55326">
    <property type="entry name" value="PurM N-terminal domain-like"/>
    <property type="match status" value="1"/>
</dbReference>
<feature type="binding site" evidence="2">
    <location>
        <position position="223"/>
    </location>
    <ligand>
        <name>Mg(2+)</name>
        <dbReference type="ChEBI" id="CHEBI:18420"/>
        <label>5</label>
    </ligand>
</feature>
<feature type="binding site" evidence="2">
    <location>
        <position position="28"/>
    </location>
    <ligand>
        <name>Mg(2+)</name>
        <dbReference type="ChEBI" id="CHEBI:18420"/>
        <label>3</label>
    </ligand>
</feature>
<feature type="binding site" evidence="2">
    <location>
        <position position="28"/>
    </location>
    <ligand>
        <name>Mg(2+)</name>
        <dbReference type="ChEBI" id="CHEBI:18420"/>
        <label>4</label>
    </ligand>
</feature>
<name>A0A317CCS2_9GAMM</name>
<dbReference type="PANTHER" id="PTHR30270:SF0">
    <property type="entry name" value="THIAMINE-MONOPHOSPHATE KINASE"/>
    <property type="match status" value="1"/>
</dbReference>
<comment type="function">
    <text evidence="2">Catalyzes the ATP-dependent phosphorylation of thiamine-monophosphate (TMP) to form thiamine-pyrophosphate (TPP), the active form of vitamin B1.</text>
</comment>
<feature type="binding site" evidence="2">
    <location>
        <position position="220"/>
    </location>
    <ligand>
        <name>Mg(2+)</name>
        <dbReference type="ChEBI" id="CHEBI:18420"/>
        <label>3</label>
    </ligand>
</feature>
<dbReference type="NCBIfam" id="TIGR01379">
    <property type="entry name" value="thiL"/>
    <property type="match status" value="1"/>
</dbReference>
<comment type="catalytic activity">
    <reaction evidence="2">
        <text>thiamine phosphate + ATP = thiamine diphosphate + ADP</text>
        <dbReference type="Rhea" id="RHEA:15913"/>
        <dbReference type="ChEBI" id="CHEBI:30616"/>
        <dbReference type="ChEBI" id="CHEBI:37575"/>
        <dbReference type="ChEBI" id="CHEBI:58937"/>
        <dbReference type="ChEBI" id="CHEBI:456216"/>
        <dbReference type="EC" id="2.7.4.16"/>
    </reaction>
</comment>
<keyword evidence="2 5" id="KW-0418">Kinase</keyword>
<protein>
    <recommendedName>
        <fullName evidence="2">Thiamine-monophosphate kinase</fullName>
        <shortName evidence="2">TMP kinase</shortName>
        <shortName evidence="2">Thiamine-phosphate kinase</shortName>
        <ecNumber evidence="2">2.7.4.16</ecNumber>
    </recommendedName>
</protein>
<dbReference type="AlphaFoldDB" id="A0A317CCS2"/>
<keyword evidence="1 2" id="KW-0784">Thiamine biosynthesis</keyword>
<dbReference type="GO" id="GO:0005524">
    <property type="term" value="F:ATP binding"/>
    <property type="evidence" value="ECO:0007669"/>
    <property type="project" value="UniProtKB-UniRule"/>
</dbReference>
<comment type="pathway">
    <text evidence="2">Cofactor biosynthesis; thiamine diphosphate biosynthesis; thiamine diphosphate from thiamine phosphate: step 1/1.</text>
</comment>
<evidence type="ECO:0000259" key="4">
    <source>
        <dbReference type="Pfam" id="PF02769"/>
    </source>
</evidence>
<dbReference type="Proteomes" id="UP000245506">
    <property type="component" value="Unassembled WGS sequence"/>
</dbReference>
<dbReference type="CDD" id="cd02194">
    <property type="entry name" value="ThiL"/>
    <property type="match status" value="1"/>
</dbReference>
<feature type="binding site" evidence="2">
    <location>
        <position position="43"/>
    </location>
    <ligand>
        <name>Mg(2+)</name>
        <dbReference type="ChEBI" id="CHEBI:18420"/>
        <label>4</label>
    </ligand>
</feature>
<accession>A0A317CCS2</accession>
<evidence type="ECO:0000259" key="3">
    <source>
        <dbReference type="Pfam" id="PF00586"/>
    </source>
</evidence>
<dbReference type="InterPro" id="IPR036921">
    <property type="entry name" value="PurM-like_N_sf"/>
</dbReference>
<feature type="binding site" evidence="2">
    <location>
        <position position="120"/>
    </location>
    <ligand>
        <name>Mg(2+)</name>
        <dbReference type="ChEBI" id="CHEBI:18420"/>
        <label>1</label>
    </ligand>
</feature>
<dbReference type="EMBL" id="QGKL01000042">
    <property type="protein sequence ID" value="PWQ93892.1"/>
    <property type="molecule type" value="Genomic_DNA"/>
</dbReference>
<feature type="binding site" evidence="2">
    <location>
        <position position="222"/>
    </location>
    <ligand>
        <name>ATP</name>
        <dbReference type="ChEBI" id="CHEBI:30616"/>
    </ligand>
</feature>
<dbReference type="SUPFAM" id="SSF56042">
    <property type="entry name" value="PurM C-terminal domain-like"/>
    <property type="match status" value="1"/>
</dbReference>
<dbReference type="Gene3D" id="3.90.650.10">
    <property type="entry name" value="PurM-like C-terminal domain"/>
    <property type="match status" value="1"/>
</dbReference>
<organism evidence="5 6">
    <name type="scientific">Leucothrix arctica</name>
    <dbReference type="NCBI Taxonomy" id="1481894"/>
    <lineage>
        <taxon>Bacteria</taxon>
        <taxon>Pseudomonadati</taxon>
        <taxon>Pseudomonadota</taxon>
        <taxon>Gammaproteobacteria</taxon>
        <taxon>Thiotrichales</taxon>
        <taxon>Thiotrichaceae</taxon>
        <taxon>Leucothrix</taxon>
    </lineage>
</organism>
<comment type="caution">
    <text evidence="2">Lacks conserved residue(s) required for the propagation of feature annotation.</text>
</comment>
<feature type="binding site" evidence="2">
    <location>
        <position position="144"/>
    </location>
    <ligand>
        <name>ATP</name>
        <dbReference type="ChEBI" id="CHEBI:30616"/>
    </ligand>
</feature>
<keyword evidence="6" id="KW-1185">Reference proteome</keyword>
<proteinExistence type="inferred from homology"/>
<feature type="binding site" evidence="2">
    <location>
        <position position="271"/>
    </location>
    <ligand>
        <name>substrate</name>
    </ligand>
</feature>
<keyword evidence="2" id="KW-0460">Magnesium</keyword>
<dbReference type="Pfam" id="PF02769">
    <property type="entry name" value="AIRS_C"/>
    <property type="match status" value="1"/>
</dbReference>